<evidence type="ECO:0000313" key="14">
    <source>
        <dbReference type="Proteomes" id="UP000887566"/>
    </source>
</evidence>
<keyword evidence="9" id="KW-0119">Carbohydrate metabolism</keyword>
<keyword evidence="6" id="KW-0963">Cytoplasm</keyword>
<dbReference type="GO" id="GO:0005737">
    <property type="term" value="C:cytoplasm"/>
    <property type="evidence" value="ECO:0007669"/>
    <property type="project" value="UniProtKB-SubCell"/>
</dbReference>
<evidence type="ECO:0000256" key="5">
    <source>
        <dbReference type="ARBA" id="ARBA00012911"/>
    </source>
</evidence>
<dbReference type="SMART" id="SM01130">
    <property type="entry name" value="DHDPS"/>
    <property type="match status" value="1"/>
</dbReference>
<dbReference type="Gene3D" id="3.20.20.70">
    <property type="entry name" value="Aldolase class I"/>
    <property type="match status" value="1"/>
</dbReference>
<evidence type="ECO:0000256" key="10">
    <source>
        <dbReference type="ARBA" id="ARBA00044906"/>
    </source>
</evidence>
<organism evidence="14 15">
    <name type="scientific">Plectus sambesii</name>
    <dbReference type="NCBI Taxonomy" id="2011161"/>
    <lineage>
        <taxon>Eukaryota</taxon>
        <taxon>Metazoa</taxon>
        <taxon>Ecdysozoa</taxon>
        <taxon>Nematoda</taxon>
        <taxon>Chromadorea</taxon>
        <taxon>Plectida</taxon>
        <taxon>Plectina</taxon>
        <taxon>Plectoidea</taxon>
        <taxon>Plectidae</taxon>
        <taxon>Plectus</taxon>
    </lineage>
</organism>
<dbReference type="GO" id="GO:0008747">
    <property type="term" value="F:N-acetylneuraminate lyase activity"/>
    <property type="evidence" value="ECO:0007669"/>
    <property type="project" value="UniProtKB-EC"/>
</dbReference>
<feature type="active site" description="Schiff-base intermediate with substrate" evidence="12">
    <location>
        <position position="170"/>
    </location>
</feature>
<comment type="subunit">
    <text evidence="4">Homotetramer.</text>
</comment>
<dbReference type="PRINTS" id="PR00146">
    <property type="entry name" value="DHPICSNTHASE"/>
</dbReference>
<keyword evidence="7 11" id="KW-0456">Lyase</keyword>
<feature type="binding site" evidence="13">
    <location>
        <position position="212"/>
    </location>
    <ligand>
        <name>pyruvate</name>
        <dbReference type="ChEBI" id="CHEBI:15361"/>
    </ligand>
</feature>
<protein>
    <recommendedName>
        <fullName evidence="5">N-acetylneuraminate lyase</fullName>
        <ecNumber evidence="5">4.1.3.3</ecNumber>
    </recommendedName>
</protein>
<evidence type="ECO:0000256" key="11">
    <source>
        <dbReference type="PIRNR" id="PIRNR001365"/>
    </source>
</evidence>
<dbReference type="Proteomes" id="UP000887566">
    <property type="component" value="Unplaced"/>
</dbReference>
<evidence type="ECO:0000313" key="15">
    <source>
        <dbReference type="WBParaSite" id="PSAMB.scaffold278size59591.g4119.t1"/>
    </source>
</evidence>
<evidence type="ECO:0000256" key="7">
    <source>
        <dbReference type="ARBA" id="ARBA00023239"/>
    </source>
</evidence>
<dbReference type="Pfam" id="PF00701">
    <property type="entry name" value="DHDPS"/>
    <property type="match status" value="1"/>
</dbReference>
<dbReference type="PIRSF" id="PIRSF001365">
    <property type="entry name" value="DHDPS"/>
    <property type="match status" value="1"/>
</dbReference>
<comment type="catalytic activity">
    <reaction evidence="10">
        <text>aceneuramate = aldehydo-N-acetyl-D-mannosamine + pyruvate</text>
        <dbReference type="Rhea" id="RHEA:23296"/>
        <dbReference type="ChEBI" id="CHEBI:15361"/>
        <dbReference type="ChEBI" id="CHEBI:17122"/>
        <dbReference type="ChEBI" id="CHEBI:173083"/>
        <dbReference type="EC" id="4.1.3.3"/>
    </reaction>
</comment>
<comment type="pathway">
    <text evidence="2">Amino-sugar metabolism; N-acetylneuraminate degradation.</text>
</comment>
<evidence type="ECO:0000256" key="6">
    <source>
        <dbReference type="ARBA" id="ARBA00022490"/>
    </source>
</evidence>
<sequence length="308" mass="33287">MKWSKTNGLIAATLTPFHQDGSINLDIIGRYVDHLLSIGITQVFVNGTAGEHASLTVEEREAIAERWIKEGKGKLTRIIIQVGTLNLPDSQRLAAHAEAIGADGISVITPCYYATSDISSLVDYCAAVAHSAPKTPFMYYHFPAITHATFRLTDWLLAAEKKIPTLIGAKCTCLDLYDACDAANLFGGRFDVPVGADFQQLGAMAMGLPGAIGISFSLLGKAQNRMVQAYNSGDIATAQREQFKVQEFWNASGSNAGLHPMIASFKAIMKLNGLDIGSPRLPIKPLDDAKVAELSAKLKAMDFSKWIQ</sequence>
<proteinExistence type="inferred from homology"/>
<dbReference type="InterPro" id="IPR002220">
    <property type="entry name" value="DapA-like"/>
</dbReference>
<evidence type="ECO:0000256" key="12">
    <source>
        <dbReference type="PIRSR" id="PIRSR001365-1"/>
    </source>
</evidence>
<accession>A0A914W0M9</accession>
<dbReference type="AlphaFoldDB" id="A0A914W0M9"/>
<dbReference type="WBParaSite" id="PSAMB.scaffold278size59591.g4119.t1">
    <property type="protein sequence ID" value="PSAMB.scaffold278size59591.g4119.t1"/>
    <property type="gene ID" value="PSAMB.scaffold278size59591.g4119"/>
</dbReference>
<keyword evidence="14" id="KW-1185">Reference proteome</keyword>
<evidence type="ECO:0000256" key="8">
    <source>
        <dbReference type="ARBA" id="ARBA00023270"/>
    </source>
</evidence>
<dbReference type="PANTHER" id="PTHR12128">
    <property type="entry name" value="DIHYDRODIPICOLINATE SYNTHASE"/>
    <property type="match status" value="1"/>
</dbReference>
<dbReference type="EC" id="4.1.3.3" evidence="5"/>
<comment type="subcellular location">
    <subcellularLocation>
        <location evidence="1">Cytoplasm</location>
    </subcellularLocation>
</comment>
<evidence type="ECO:0000256" key="4">
    <source>
        <dbReference type="ARBA" id="ARBA00011881"/>
    </source>
</evidence>
<evidence type="ECO:0000256" key="2">
    <source>
        <dbReference type="ARBA" id="ARBA00004878"/>
    </source>
</evidence>
<name>A0A914W0M9_9BILA</name>
<evidence type="ECO:0000256" key="9">
    <source>
        <dbReference type="ARBA" id="ARBA00023277"/>
    </source>
</evidence>
<comment type="similarity">
    <text evidence="3">Belongs to the DapA family. NanA subfamily.</text>
</comment>
<dbReference type="SUPFAM" id="SSF51569">
    <property type="entry name" value="Aldolase"/>
    <property type="match status" value="1"/>
</dbReference>
<reference evidence="15" key="1">
    <citation type="submission" date="2022-11" db="UniProtKB">
        <authorList>
            <consortium name="WormBaseParasite"/>
        </authorList>
    </citation>
    <scope>IDENTIFICATION</scope>
</reference>
<keyword evidence="8" id="KW-0704">Schiff base</keyword>
<evidence type="ECO:0000256" key="1">
    <source>
        <dbReference type="ARBA" id="ARBA00004496"/>
    </source>
</evidence>
<evidence type="ECO:0000256" key="13">
    <source>
        <dbReference type="PIRSR" id="PIRSR001365-2"/>
    </source>
</evidence>
<dbReference type="InterPro" id="IPR013785">
    <property type="entry name" value="Aldolase_TIM"/>
</dbReference>
<dbReference type="PANTHER" id="PTHR12128:SF21">
    <property type="entry name" value="N-ACETYLNEURAMINATE LYASE"/>
    <property type="match status" value="1"/>
</dbReference>
<evidence type="ECO:0000256" key="3">
    <source>
        <dbReference type="ARBA" id="ARBA00006324"/>
    </source>
</evidence>
<feature type="active site" description="Proton donor/acceptor" evidence="12">
    <location>
        <position position="140"/>
    </location>
</feature>